<keyword evidence="2" id="KW-1185">Reference proteome</keyword>
<gene>
    <name evidence="1" type="ORF">LTS18_011731</name>
</gene>
<accession>A0ACC3D9F2</accession>
<proteinExistence type="predicted"/>
<dbReference type="EMBL" id="JAWDJW010006677">
    <property type="protein sequence ID" value="KAK3063912.1"/>
    <property type="molecule type" value="Genomic_DNA"/>
</dbReference>
<comment type="caution">
    <text evidence="1">The sequence shown here is derived from an EMBL/GenBank/DDBJ whole genome shotgun (WGS) entry which is preliminary data.</text>
</comment>
<evidence type="ECO:0000313" key="1">
    <source>
        <dbReference type="EMBL" id="KAK3063912.1"/>
    </source>
</evidence>
<protein>
    <submittedName>
        <fullName evidence="1">Uncharacterized protein</fullName>
    </submittedName>
</protein>
<dbReference type="Proteomes" id="UP001186974">
    <property type="component" value="Unassembled WGS sequence"/>
</dbReference>
<name>A0ACC3D9F2_9PEZI</name>
<sequence length="181" mass="20416">MSSNLRRNSSYTIVSRHHVREFLDQLPLRDDFGKDIFAGPLNEAIRAIYHACGIFGDFRAYVWLELVYLLHGTYDPENTVFEWGRLRAEAQDLVPLLDPDAGWPSWADKGPIPMKPARTVSVEVPPPVPAGYQGTIMSRAPAESSGARRLSRPTSRPLEKKKSFFKLVKEKATSAFSKKDK</sequence>
<evidence type="ECO:0000313" key="2">
    <source>
        <dbReference type="Proteomes" id="UP001186974"/>
    </source>
</evidence>
<organism evidence="1 2">
    <name type="scientific">Coniosporium uncinatum</name>
    <dbReference type="NCBI Taxonomy" id="93489"/>
    <lineage>
        <taxon>Eukaryota</taxon>
        <taxon>Fungi</taxon>
        <taxon>Dikarya</taxon>
        <taxon>Ascomycota</taxon>
        <taxon>Pezizomycotina</taxon>
        <taxon>Dothideomycetes</taxon>
        <taxon>Dothideomycetes incertae sedis</taxon>
        <taxon>Coniosporium</taxon>
    </lineage>
</organism>
<reference evidence="1" key="1">
    <citation type="submission" date="2024-09" db="EMBL/GenBank/DDBJ databases">
        <title>Black Yeasts Isolated from many extreme environments.</title>
        <authorList>
            <person name="Coleine C."/>
            <person name="Stajich J.E."/>
            <person name="Selbmann L."/>
        </authorList>
    </citation>
    <scope>NUCLEOTIDE SEQUENCE</scope>
    <source>
        <strain evidence="1">CCFEE 5737</strain>
    </source>
</reference>